<gene>
    <name evidence="2" type="ORF">HU230_42120</name>
</gene>
<proteinExistence type="predicted"/>
<reference evidence="2" key="1">
    <citation type="submission" date="2020-06" db="EMBL/GenBank/DDBJ databases">
        <title>Whole Genome Sequence of Bradyrhizobium sp. Strain 66S1MB.</title>
        <authorList>
            <person name="Bromfield E."/>
            <person name="Cloutier S."/>
        </authorList>
    </citation>
    <scope>NUCLEOTIDE SEQUENCE</scope>
    <source>
        <strain evidence="2">66S1MB</strain>
    </source>
</reference>
<evidence type="ECO:0000313" key="2">
    <source>
        <dbReference type="EMBL" id="NVL12094.1"/>
    </source>
</evidence>
<dbReference type="GO" id="GO:0042597">
    <property type="term" value="C:periplasmic space"/>
    <property type="evidence" value="ECO:0007669"/>
    <property type="project" value="InterPro"/>
</dbReference>
<feature type="chain" id="PRO_5037284478" evidence="1">
    <location>
        <begin position="40"/>
        <end position="186"/>
    </location>
</feature>
<dbReference type="EMBL" id="JABWSX010000003">
    <property type="protein sequence ID" value="NVL12094.1"/>
    <property type="molecule type" value="Genomic_DNA"/>
</dbReference>
<keyword evidence="1" id="KW-0732">Signal</keyword>
<dbReference type="AlphaFoldDB" id="A0A973WVX6"/>
<protein>
    <submittedName>
        <fullName evidence="2">Spy/CpxP family protein refolding chaperone</fullName>
    </submittedName>
</protein>
<accession>A0A973WVX6</accession>
<dbReference type="InterPro" id="IPR012899">
    <property type="entry name" value="LTXXQ"/>
</dbReference>
<feature type="signal peptide" evidence="1">
    <location>
        <begin position="1"/>
        <end position="39"/>
    </location>
</feature>
<organism evidence="2">
    <name type="scientific">Bradyrhizobium quebecense</name>
    <dbReference type="NCBI Taxonomy" id="2748629"/>
    <lineage>
        <taxon>Bacteria</taxon>
        <taxon>Pseudomonadati</taxon>
        <taxon>Pseudomonadota</taxon>
        <taxon>Alphaproteobacteria</taxon>
        <taxon>Hyphomicrobiales</taxon>
        <taxon>Nitrobacteraceae</taxon>
        <taxon>Bradyrhizobium</taxon>
    </lineage>
</organism>
<comment type="caution">
    <text evidence="2">The sequence shown here is derived from an EMBL/GenBank/DDBJ whole genome shotgun (WGS) entry which is preliminary data.</text>
</comment>
<name>A0A973WVX6_9BRAD</name>
<evidence type="ECO:0000256" key="1">
    <source>
        <dbReference type="SAM" id="SignalP"/>
    </source>
</evidence>
<sequence length="186" mass="20798">MAFCLGGERHETQEFAMRIRTIAFAATAVLLTASTLAYAAETSSTVGMGHPSAADLNALTDARVGMIKAALQLTPDQEKYWPPVEGAIIRARAKNRQVRFERVAELRDSSPMEAIGERNPVELMQRRAEILSQRAVDLKKLADTWEPLYKTLTPDQKKRMAFATYAAMRGMRDAIEHQIETEDDDD</sequence>
<dbReference type="Pfam" id="PF07813">
    <property type="entry name" value="LTXXQ"/>
    <property type="match status" value="1"/>
</dbReference>